<name>A0AAE1H2X9_9NEOP</name>
<dbReference type="GO" id="GO:0005737">
    <property type="term" value="C:cytoplasm"/>
    <property type="evidence" value="ECO:0007669"/>
    <property type="project" value="UniProtKB-SubCell"/>
</dbReference>
<sequence>MDYCSVGVCETVKTFENFPKSEVAIMDLDTIKIVLRSLLISTQNRLTVHDLQRDYRLTEGHECPYSALGYRSFLAFLQSMPDTVTVLSSGEVKAVSTKDTAHIQRLVALQKSSKKKRRPTSSYYGSYSKPYGSGGGGFYAPRFSGRGKGSYGGGNRYYGRDSGVQASGNGSHGSGSGSYGGYSSPKISEQSRYRENSYPSHTIEEHFQKVREVKEQARARDLGATTWSNPVNIPSPAPPPSSCTVEDNFPQVKAVKEESSSMASPSLPNPAGWSGETFIKEWQKQSPPEDDTLQHRILPGGQESSDESDDSFYERFHDPNDNYPVEVKPSSPDVVSTLDNYIDSSSKVNETVKHNLKNLIKSYPSGLWACLLPEKYEELFGVNLNWNELGFDSLIQMARDLPDVFVCKRVKSGDWMLFDVSNNVSVSECCDTNPVITVPQSVKKKVFDIVERYTSGIRGEQLAQLYEEYYGRTLIAEAPGFKSLEDFFSSIHNTVIRVRYIRKECFVYPGEKPEVSTMPCLKVDLDEQQLFGLFPEEVMGPGEMFHTPVLPSSLEPGQYIELRVAEVYNPQKFWIMLRKSTITLNQLMDELQDFYHDHGAKYVMPDCTIKEGQSCVAIYDSEWHRAVIKTVGEPVEVVYVDYGTVSKCPRKDLRFIHKDFAVLPKQAIRSSLSGIQPPIGCQRFTKEASYAFLNLVLEKELIGLIHKLDLEEPYFELFLIDTNGETDVHLNDVLVGEGHASFKDDLLETAQFIEEINGELQVESDEDCQEETSEEENRKEESCREETSKEATSYEISEMDPVSSASQNVQSSSTKCPSYPLEPPTSQNPHSTSYIPTPSCMTDPQATPVSHVPPPGFGAQKGQSPASDFSTAGSYPYMVNPFNPLVNPALANAALATNPVPAANPALAAYSAQGLMAQTNDRTSNCAKPVESRFNPSENSSSDRYEEISKGKSSMASDMDAPTSSSSEDDFRNRRVSRRKKTAHSTPTHTKPHQKTALYDSEDSDNSVLSLSCSSFRNVTPDLVQSVGNLNLSQSYTQSVGNRNSPQSSSSTIVNFWQIVEIEGKALHLFNIDEKAYVSTGELARKFTQFSTCDTLVRVLKNMDINPPYSKLNRQEKLPLFSALDGYEEDIKLFDLIRNKNGSVIGTFHLTPLTNVPSMIIALALDASIVNEFRHLRDSFNPNDRCWID</sequence>
<reference evidence="8" key="1">
    <citation type="submission" date="2021-07" db="EMBL/GenBank/DDBJ databases">
        <authorList>
            <person name="Catto M.A."/>
            <person name="Jacobson A."/>
            <person name="Kennedy G."/>
            <person name="Labadie P."/>
            <person name="Hunt B.G."/>
            <person name="Srinivasan R."/>
        </authorList>
    </citation>
    <scope>NUCLEOTIDE SEQUENCE</scope>
    <source>
        <strain evidence="8">PL_HMW_Pooled</strain>
        <tissue evidence="8">Head</tissue>
    </source>
</reference>
<feature type="compositionally biased region" description="Acidic residues" evidence="5">
    <location>
        <begin position="762"/>
        <end position="774"/>
    </location>
</feature>
<dbReference type="Proteomes" id="UP001219518">
    <property type="component" value="Unassembled WGS sequence"/>
</dbReference>
<reference evidence="8" key="2">
    <citation type="journal article" date="2023" name="BMC Genomics">
        <title>Pest status, molecular evolution, and epigenetic factors derived from the genome assembly of Frankliniella fusca, a thysanopteran phytovirus vector.</title>
        <authorList>
            <person name="Catto M.A."/>
            <person name="Labadie P.E."/>
            <person name="Jacobson A.L."/>
            <person name="Kennedy G.G."/>
            <person name="Srinivasan R."/>
            <person name="Hunt B.G."/>
        </authorList>
    </citation>
    <scope>NUCLEOTIDE SEQUENCE</scope>
    <source>
        <strain evidence="8">PL_HMW_Pooled</strain>
    </source>
</reference>
<organism evidence="8 9">
    <name type="scientific">Frankliniella fusca</name>
    <dbReference type="NCBI Taxonomy" id="407009"/>
    <lineage>
        <taxon>Eukaryota</taxon>
        <taxon>Metazoa</taxon>
        <taxon>Ecdysozoa</taxon>
        <taxon>Arthropoda</taxon>
        <taxon>Hexapoda</taxon>
        <taxon>Insecta</taxon>
        <taxon>Pterygota</taxon>
        <taxon>Neoptera</taxon>
        <taxon>Paraneoptera</taxon>
        <taxon>Thysanoptera</taxon>
        <taxon>Terebrantia</taxon>
        <taxon>Thripoidea</taxon>
        <taxon>Thripidae</taxon>
        <taxon>Frankliniella</taxon>
    </lineage>
</organism>
<gene>
    <name evidence="8" type="ORF">KUF71_023040</name>
</gene>
<protein>
    <submittedName>
        <fullName evidence="8">Tudor domain-containing protein 5</fullName>
    </submittedName>
</protein>
<dbReference type="GO" id="GO:0030154">
    <property type="term" value="P:cell differentiation"/>
    <property type="evidence" value="ECO:0007669"/>
    <property type="project" value="UniProtKB-ARBA"/>
</dbReference>
<dbReference type="SUPFAM" id="SSF63748">
    <property type="entry name" value="Tudor/PWWP/MBT"/>
    <property type="match status" value="1"/>
</dbReference>
<dbReference type="Gene3D" id="2.30.30.140">
    <property type="match status" value="1"/>
</dbReference>
<dbReference type="Gene3D" id="3.30.420.610">
    <property type="entry name" value="LOTUS domain-like"/>
    <property type="match status" value="3"/>
</dbReference>
<dbReference type="Pfam" id="PF12872">
    <property type="entry name" value="OST-HTH"/>
    <property type="match status" value="3"/>
</dbReference>
<feature type="domain" description="HTH OST-type" evidence="7">
    <location>
        <begin position="438"/>
        <end position="511"/>
    </location>
</feature>
<keyword evidence="3" id="KW-0677">Repeat</keyword>
<dbReference type="InterPro" id="IPR002999">
    <property type="entry name" value="Tudor"/>
</dbReference>
<evidence type="ECO:0000313" key="9">
    <source>
        <dbReference type="Proteomes" id="UP001219518"/>
    </source>
</evidence>
<keyword evidence="4" id="KW-0221">Differentiation</keyword>
<keyword evidence="9" id="KW-1185">Reference proteome</keyword>
<dbReference type="InterPro" id="IPR025605">
    <property type="entry name" value="OST-HTH/LOTUS_dom"/>
</dbReference>
<feature type="compositionally biased region" description="Gly residues" evidence="5">
    <location>
        <begin position="170"/>
        <end position="180"/>
    </location>
</feature>
<evidence type="ECO:0000259" key="6">
    <source>
        <dbReference type="PROSITE" id="PS50304"/>
    </source>
</evidence>
<dbReference type="Gene3D" id="2.40.50.90">
    <property type="match status" value="1"/>
</dbReference>
<feature type="compositionally biased region" description="Polar residues" evidence="5">
    <location>
        <begin position="951"/>
        <end position="966"/>
    </location>
</feature>
<dbReference type="Pfam" id="PF00567">
    <property type="entry name" value="TUDOR"/>
    <property type="match status" value="1"/>
</dbReference>
<evidence type="ECO:0000256" key="3">
    <source>
        <dbReference type="ARBA" id="ARBA00022737"/>
    </source>
</evidence>
<keyword evidence="2" id="KW-0963">Cytoplasm</keyword>
<evidence type="ECO:0000256" key="5">
    <source>
        <dbReference type="SAM" id="MobiDB-lite"/>
    </source>
</evidence>
<feature type="region of interest" description="Disordered" evidence="5">
    <location>
        <begin position="923"/>
        <end position="1001"/>
    </location>
</feature>
<evidence type="ECO:0000256" key="4">
    <source>
        <dbReference type="ARBA" id="ARBA00022871"/>
    </source>
</evidence>
<dbReference type="InterPro" id="IPR035437">
    <property type="entry name" value="SNase_OB-fold_sf"/>
</dbReference>
<feature type="domain" description="HTH OST-type" evidence="7">
    <location>
        <begin position="27"/>
        <end position="99"/>
    </location>
</feature>
<comment type="subcellular location">
    <subcellularLocation>
        <location evidence="1">Cytoplasm</location>
    </subcellularLocation>
</comment>
<dbReference type="PROSITE" id="PS51644">
    <property type="entry name" value="HTH_OST"/>
    <property type="match status" value="3"/>
</dbReference>
<feature type="compositionally biased region" description="Low complexity" evidence="5">
    <location>
        <begin position="802"/>
        <end position="813"/>
    </location>
</feature>
<dbReference type="PANTHER" id="PTHR22948">
    <property type="entry name" value="TUDOR DOMAIN CONTAINING PROTEIN"/>
    <property type="match status" value="1"/>
</dbReference>
<keyword evidence="4" id="KW-0744">Spermatogenesis</keyword>
<feature type="region of interest" description="Disordered" evidence="5">
    <location>
        <begin position="162"/>
        <end position="196"/>
    </location>
</feature>
<dbReference type="EMBL" id="JAHWGI010000331">
    <property type="protein sequence ID" value="KAK3913583.1"/>
    <property type="molecule type" value="Genomic_DNA"/>
</dbReference>
<dbReference type="InterPro" id="IPR050621">
    <property type="entry name" value="Tudor_domain_containing"/>
</dbReference>
<dbReference type="PROSITE" id="PS50304">
    <property type="entry name" value="TUDOR"/>
    <property type="match status" value="1"/>
</dbReference>
<feature type="compositionally biased region" description="Basic and acidic residues" evidence="5">
    <location>
        <begin position="941"/>
        <end position="950"/>
    </location>
</feature>
<evidence type="ECO:0000256" key="2">
    <source>
        <dbReference type="ARBA" id="ARBA00022490"/>
    </source>
</evidence>
<feature type="compositionally biased region" description="Basic residues" evidence="5">
    <location>
        <begin position="974"/>
        <end position="983"/>
    </location>
</feature>
<evidence type="ECO:0000259" key="7">
    <source>
        <dbReference type="PROSITE" id="PS51644"/>
    </source>
</evidence>
<accession>A0AAE1H2X9</accession>
<comment type="caution">
    <text evidence="8">The sequence shown here is derived from an EMBL/GenBank/DDBJ whole genome shotgun (WGS) entry which is preliminary data.</text>
</comment>
<evidence type="ECO:0000313" key="8">
    <source>
        <dbReference type="EMBL" id="KAK3913583.1"/>
    </source>
</evidence>
<dbReference type="SMART" id="SM00333">
    <property type="entry name" value="TUDOR"/>
    <property type="match status" value="1"/>
</dbReference>
<dbReference type="AlphaFoldDB" id="A0AAE1H2X9"/>
<feature type="domain" description="Tudor" evidence="6">
    <location>
        <begin position="608"/>
        <end position="663"/>
    </location>
</feature>
<dbReference type="PANTHER" id="PTHR22948:SF76">
    <property type="entry name" value="FI20010P1-RELATED"/>
    <property type="match status" value="1"/>
</dbReference>
<dbReference type="CDD" id="cd08824">
    <property type="entry name" value="LOTUS"/>
    <property type="match status" value="1"/>
</dbReference>
<dbReference type="CDD" id="cd09972">
    <property type="entry name" value="LOTUS_TDRD_OSKAR"/>
    <property type="match status" value="1"/>
</dbReference>
<feature type="compositionally biased region" description="Polar residues" evidence="5">
    <location>
        <begin position="824"/>
        <end position="833"/>
    </location>
</feature>
<feature type="compositionally biased region" description="Basic and acidic residues" evidence="5">
    <location>
        <begin position="775"/>
        <end position="789"/>
    </location>
</feature>
<feature type="domain" description="HTH OST-type" evidence="7">
    <location>
        <begin position="348"/>
        <end position="421"/>
    </location>
</feature>
<proteinExistence type="predicted"/>
<evidence type="ECO:0000256" key="1">
    <source>
        <dbReference type="ARBA" id="ARBA00004496"/>
    </source>
</evidence>
<feature type="region of interest" description="Disordered" evidence="5">
    <location>
        <begin position="759"/>
        <end position="833"/>
    </location>
</feature>
<dbReference type="InterPro" id="IPR041966">
    <property type="entry name" value="LOTUS-like"/>
</dbReference>
<feature type="region of interest" description="Disordered" evidence="5">
    <location>
        <begin position="284"/>
        <end position="330"/>
    </location>
</feature>
<dbReference type="GO" id="GO:0007283">
    <property type="term" value="P:spermatogenesis"/>
    <property type="evidence" value="ECO:0007669"/>
    <property type="project" value="UniProtKB-KW"/>
</dbReference>